<dbReference type="EMBL" id="KI913129">
    <property type="protein sequence ID" value="ETV78699.1"/>
    <property type="molecule type" value="Genomic_DNA"/>
</dbReference>
<dbReference type="GO" id="GO:0005737">
    <property type="term" value="C:cytoplasm"/>
    <property type="evidence" value="ECO:0007669"/>
    <property type="project" value="TreeGrafter"/>
</dbReference>
<protein>
    <recommendedName>
        <fullName evidence="7">RING-type domain-containing protein</fullName>
    </recommendedName>
</protein>
<feature type="region of interest" description="Disordered" evidence="6">
    <location>
        <begin position="124"/>
        <end position="159"/>
    </location>
</feature>
<feature type="compositionally biased region" description="Basic and acidic residues" evidence="6">
    <location>
        <begin position="92"/>
        <end position="103"/>
    </location>
</feature>
<dbReference type="GO" id="GO:0016567">
    <property type="term" value="P:protein ubiquitination"/>
    <property type="evidence" value="ECO:0007669"/>
    <property type="project" value="TreeGrafter"/>
</dbReference>
<keyword evidence="3 5" id="KW-0863">Zinc-finger</keyword>
<reference evidence="8" key="1">
    <citation type="submission" date="2013-12" db="EMBL/GenBank/DDBJ databases">
        <title>The Genome Sequence of Aphanomyces astaci APO3.</title>
        <authorList>
            <consortium name="The Broad Institute Genomics Platform"/>
            <person name="Russ C."/>
            <person name="Tyler B."/>
            <person name="van West P."/>
            <person name="Dieguez-Uribeondo J."/>
            <person name="Young S.K."/>
            <person name="Zeng Q."/>
            <person name="Gargeya S."/>
            <person name="Fitzgerald M."/>
            <person name="Abouelleil A."/>
            <person name="Alvarado L."/>
            <person name="Chapman S.B."/>
            <person name="Gainer-Dewar J."/>
            <person name="Goldberg J."/>
            <person name="Griggs A."/>
            <person name="Gujja S."/>
            <person name="Hansen M."/>
            <person name="Howarth C."/>
            <person name="Imamovic A."/>
            <person name="Ireland A."/>
            <person name="Larimer J."/>
            <person name="McCowan C."/>
            <person name="Murphy C."/>
            <person name="Pearson M."/>
            <person name="Poon T.W."/>
            <person name="Priest M."/>
            <person name="Roberts A."/>
            <person name="Saif S."/>
            <person name="Shea T."/>
            <person name="Sykes S."/>
            <person name="Wortman J."/>
            <person name="Nusbaum C."/>
            <person name="Birren B."/>
        </authorList>
    </citation>
    <scope>NUCLEOTIDE SEQUENCE [LARGE SCALE GENOMIC DNA]</scope>
    <source>
        <strain evidence="8">APO3</strain>
    </source>
</reference>
<dbReference type="SMART" id="SM00184">
    <property type="entry name" value="RING"/>
    <property type="match status" value="1"/>
</dbReference>
<proteinExistence type="predicted"/>
<feature type="compositionally biased region" description="Basic and acidic residues" evidence="6">
    <location>
        <begin position="134"/>
        <end position="146"/>
    </location>
</feature>
<evidence type="ECO:0000256" key="1">
    <source>
        <dbReference type="ARBA" id="ARBA00022679"/>
    </source>
</evidence>
<evidence type="ECO:0000256" key="3">
    <source>
        <dbReference type="ARBA" id="ARBA00022771"/>
    </source>
</evidence>
<dbReference type="Gene3D" id="3.30.40.10">
    <property type="entry name" value="Zinc/RING finger domain, C3HC4 (zinc finger)"/>
    <property type="match status" value="1"/>
</dbReference>
<organism evidence="8">
    <name type="scientific">Aphanomyces astaci</name>
    <name type="common">Crayfish plague agent</name>
    <dbReference type="NCBI Taxonomy" id="112090"/>
    <lineage>
        <taxon>Eukaryota</taxon>
        <taxon>Sar</taxon>
        <taxon>Stramenopiles</taxon>
        <taxon>Oomycota</taxon>
        <taxon>Saprolegniomycetes</taxon>
        <taxon>Saprolegniales</taxon>
        <taxon>Verrucalvaceae</taxon>
        <taxon>Aphanomyces</taxon>
    </lineage>
</organism>
<sequence>MVANNEGAAGNDSMEVEGSGSAERQEVSSYWCHLCARNVQTRLNTESDEVECEGCGGCFVEEVEDDTPGQERAQDFVPHEGTPQETSPASQERSDNVEEEPRRSIRITRSSLPNMMHDIFQLSRQGSAGNSDEYGTRLRPRGDRTRLNSPCRASDERRGRVDRLFTSRGQPVEVYITGAGGPGTAGLMGALSGMFQSGGNSGGTLGDYAFGNISNIINHLMQNDPNQHGAPPAAKTVLDALPKVHISQDEVDNKHDCAVCKDVYELKEEALRLPCAHDFHSHCILPWLKQHNSCPVCRFELPTDDQEYESTRGGDATSTPANSAMAS</sequence>
<dbReference type="PANTHER" id="PTHR15710">
    <property type="entry name" value="E3 UBIQUITIN-PROTEIN LIGASE PRAJA"/>
    <property type="match status" value="1"/>
</dbReference>
<evidence type="ECO:0000313" key="8">
    <source>
        <dbReference type="EMBL" id="ETV78699.1"/>
    </source>
</evidence>
<feature type="region of interest" description="Disordered" evidence="6">
    <location>
        <begin position="66"/>
        <end position="108"/>
    </location>
</feature>
<evidence type="ECO:0000256" key="2">
    <source>
        <dbReference type="ARBA" id="ARBA00022723"/>
    </source>
</evidence>
<feature type="region of interest" description="Disordered" evidence="6">
    <location>
        <begin position="1"/>
        <end position="22"/>
    </location>
</feature>
<dbReference type="GO" id="GO:0061630">
    <property type="term" value="F:ubiquitin protein ligase activity"/>
    <property type="evidence" value="ECO:0007669"/>
    <property type="project" value="TreeGrafter"/>
</dbReference>
<dbReference type="VEuPathDB" id="FungiDB:H257_07553"/>
<dbReference type="AlphaFoldDB" id="W4GI39"/>
<dbReference type="PANTHER" id="PTHR15710:SF243">
    <property type="entry name" value="E3 UBIQUITIN-PROTEIN LIGASE PRAJA-2 ISOFORM X1"/>
    <property type="match status" value="1"/>
</dbReference>
<dbReference type="InterPro" id="IPR013083">
    <property type="entry name" value="Znf_RING/FYVE/PHD"/>
</dbReference>
<keyword evidence="2" id="KW-0479">Metal-binding</keyword>
<keyword evidence="4" id="KW-0862">Zinc</keyword>
<dbReference type="PROSITE" id="PS50089">
    <property type="entry name" value="ZF_RING_2"/>
    <property type="match status" value="1"/>
</dbReference>
<accession>W4GI39</accession>
<dbReference type="OrthoDB" id="8062037at2759"/>
<evidence type="ECO:0000256" key="5">
    <source>
        <dbReference type="PROSITE-ProRule" id="PRU00175"/>
    </source>
</evidence>
<feature type="domain" description="RING-type" evidence="7">
    <location>
        <begin position="257"/>
        <end position="298"/>
    </location>
</feature>
<keyword evidence="1" id="KW-0808">Transferase</keyword>
<dbReference type="RefSeq" id="XP_009831418.1">
    <property type="nucleotide sequence ID" value="XM_009833116.1"/>
</dbReference>
<dbReference type="GeneID" id="20809549"/>
<name>W4GI39_APHAT</name>
<dbReference type="Pfam" id="PF13639">
    <property type="entry name" value="zf-RING_2"/>
    <property type="match status" value="1"/>
</dbReference>
<dbReference type="GO" id="GO:0008270">
    <property type="term" value="F:zinc ion binding"/>
    <property type="evidence" value="ECO:0007669"/>
    <property type="project" value="UniProtKB-KW"/>
</dbReference>
<feature type="compositionally biased region" description="Polar residues" evidence="6">
    <location>
        <begin position="316"/>
        <end position="327"/>
    </location>
</feature>
<dbReference type="STRING" id="112090.W4GI39"/>
<feature type="region of interest" description="Disordered" evidence="6">
    <location>
        <begin position="307"/>
        <end position="327"/>
    </location>
</feature>
<dbReference type="InterPro" id="IPR001841">
    <property type="entry name" value="Znf_RING"/>
</dbReference>
<evidence type="ECO:0000259" key="7">
    <source>
        <dbReference type="PROSITE" id="PS50089"/>
    </source>
</evidence>
<gene>
    <name evidence="8" type="ORF">H257_07553</name>
</gene>
<dbReference type="SUPFAM" id="SSF57850">
    <property type="entry name" value="RING/U-box"/>
    <property type="match status" value="1"/>
</dbReference>
<evidence type="ECO:0000256" key="6">
    <source>
        <dbReference type="SAM" id="MobiDB-lite"/>
    </source>
</evidence>
<dbReference type="FunFam" id="3.30.40.10:FF:000022">
    <property type="entry name" value="E3 ubiquitin-protein ligase RING1-like"/>
    <property type="match status" value="1"/>
</dbReference>
<evidence type="ECO:0000256" key="4">
    <source>
        <dbReference type="ARBA" id="ARBA00022833"/>
    </source>
</evidence>